<evidence type="ECO:0000256" key="1">
    <source>
        <dbReference type="ARBA" id="ARBA00004196"/>
    </source>
</evidence>
<dbReference type="EMBL" id="JACOOO010000015">
    <property type="protein sequence ID" value="MBC5628803.1"/>
    <property type="molecule type" value="Genomic_DNA"/>
</dbReference>
<reference evidence="7 8" key="1">
    <citation type="submission" date="2020-08" db="EMBL/GenBank/DDBJ databases">
        <title>Genome public.</title>
        <authorList>
            <person name="Liu C."/>
            <person name="Sun Q."/>
        </authorList>
    </citation>
    <scope>NUCLEOTIDE SEQUENCE [LARGE SCALE GENOMIC DNA]</scope>
    <source>
        <strain evidence="7 8">NSJ-6</strain>
    </source>
</reference>
<feature type="domain" description="Multidrug resistance protein MdtA-like C-terminal permuted SH3" evidence="6">
    <location>
        <begin position="415"/>
        <end position="458"/>
    </location>
</feature>
<organism evidence="7 8">
    <name type="scientific">Clostridium hominis</name>
    <dbReference type="NCBI Taxonomy" id="2763036"/>
    <lineage>
        <taxon>Bacteria</taxon>
        <taxon>Bacillati</taxon>
        <taxon>Bacillota</taxon>
        <taxon>Clostridia</taxon>
        <taxon>Eubacteriales</taxon>
        <taxon>Clostridiaceae</taxon>
        <taxon>Clostridium</taxon>
    </lineage>
</organism>
<keyword evidence="4" id="KW-0472">Membrane</keyword>
<keyword evidence="4" id="KW-1133">Transmembrane helix</keyword>
<evidence type="ECO:0000313" key="7">
    <source>
        <dbReference type="EMBL" id="MBC5628803.1"/>
    </source>
</evidence>
<dbReference type="InterPro" id="IPR050465">
    <property type="entry name" value="UPF0194_transport"/>
</dbReference>
<dbReference type="RefSeq" id="WP_186859756.1">
    <property type="nucleotide sequence ID" value="NZ_JACOOO010000015.1"/>
</dbReference>
<feature type="coiled-coil region" evidence="3">
    <location>
        <begin position="100"/>
        <end position="134"/>
    </location>
</feature>
<feature type="coiled-coil region" evidence="3">
    <location>
        <begin position="161"/>
        <end position="218"/>
    </location>
</feature>
<dbReference type="InterPro" id="IPR058627">
    <property type="entry name" value="MdtA-like_C"/>
</dbReference>
<dbReference type="PANTHER" id="PTHR32347">
    <property type="entry name" value="EFFLUX SYSTEM COMPONENT YKNX-RELATED"/>
    <property type="match status" value="1"/>
</dbReference>
<dbReference type="Gene3D" id="2.40.30.170">
    <property type="match status" value="1"/>
</dbReference>
<dbReference type="Pfam" id="PF25967">
    <property type="entry name" value="RND-MFP_C"/>
    <property type="match status" value="1"/>
</dbReference>
<evidence type="ECO:0000259" key="6">
    <source>
        <dbReference type="Pfam" id="PF25967"/>
    </source>
</evidence>
<keyword evidence="4" id="KW-0812">Transmembrane</keyword>
<keyword evidence="2 3" id="KW-0175">Coiled coil</keyword>
<dbReference type="InterPro" id="IPR058792">
    <property type="entry name" value="Beta-barrel_RND_2"/>
</dbReference>
<protein>
    <submittedName>
        <fullName evidence="7">Efflux RND transporter periplasmic adaptor subunit</fullName>
    </submittedName>
</protein>
<accession>A0ABR7DD70</accession>
<dbReference type="Pfam" id="PF25954">
    <property type="entry name" value="Beta-barrel_RND_2"/>
    <property type="match status" value="1"/>
</dbReference>
<dbReference type="Proteomes" id="UP000596929">
    <property type="component" value="Unassembled WGS sequence"/>
</dbReference>
<evidence type="ECO:0000256" key="2">
    <source>
        <dbReference type="ARBA" id="ARBA00023054"/>
    </source>
</evidence>
<feature type="transmembrane region" description="Helical" evidence="4">
    <location>
        <begin position="12"/>
        <end position="29"/>
    </location>
</feature>
<dbReference type="Gene3D" id="2.40.420.20">
    <property type="match status" value="1"/>
</dbReference>
<comment type="caution">
    <text evidence="7">The sequence shown here is derived from an EMBL/GenBank/DDBJ whole genome shotgun (WGS) entry which is preliminary data.</text>
</comment>
<gene>
    <name evidence="7" type="ORF">H8S20_07865</name>
</gene>
<evidence type="ECO:0000256" key="4">
    <source>
        <dbReference type="SAM" id="Phobius"/>
    </source>
</evidence>
<evidence type="ECO:0000259" key="5">
    <source>
        <dbReference type="Pfam" id="PF25954"/>
    </source>
</evidence>
<evidence type="ECO:0000256" key="3">
    <source>
        <dbReference type="SAM" id="Coils"/>
    </source>
</evidence>
<feature type="domain" description="CusB-like beta-barrel" evidence="5">
    <location>
        <begin position="335"/>
        <end position="394"/>
    </location>
</feature>
<proteinExistence type="predicted"/>
<comment type="subcellular location">
    <subcellularLocation>
        <location evidence="1">Cell envelope</location>
    </subcellularLocation>
</comment>
<keyword evidence="8" id="KW-1185">Reference proteome</keyword>
<evidence type="ECO:0000313" key="8">
    <source>
        <dbReference type="Proteomes" id="UP000596929"/>
    </source>
</evidence>
<dbReference type="PANTHER" id="PTHR32347:SF14">
    <property type="entry name" value="EFFLUX SYSTEM COMPONENT YKNX-RELATED"/>
    <property type="match status" value="1"/>
</dbReference>
<sequence length="459" mass="51062">MINITNKKKSIVILIAIVVSLAMVGFFFIKKDTASKEGDLVREREYVASIGDITVGIDGSGVIKLKREEQTFKEVAVFGKYYVKVGDAVKKGDILAELSMKDLEDKQSEIKDRLKEAQNVLSKAKSDKELFEVEADKKVKDIRGNSEAVYNSKTSEIKGLIDNLNNKISSIEDKIVTLKQEKEKLESEAQNENNTTRIDKINEEISAYQEESNKLKSDLDIEKSALSGLETERDREVAKENEDIELLKRQNESQIKSLQGALESAQNSFDKINKELEEVNSLIASPKLEATLDGVVLSTPYLPGETISTAKPVVEIGDMTKPALTLFVDSIDVIDISEGQEVSFYVDAYPEDTFTGKVESRSYVQDENKKLEVRVTVDENDAELLEGMGASATIIIKQKKDILTLSNKAIKLKDNKQFVKVRNAEGKVEEREITTGFSDGRISEILSGLNDKDVVISEG</sequence>
<name>A0ABR7DD70_9CLOT</name>
<feature type="coiled-coil region" evidence="3">
    <location>
        <begin position="248"/>
        <end position="282"/>
    </location>
</feature>